<accession>A0A3M0GE69</accession>
<dbReference type="RefSeq" id="WP_121916404.1">
    <property type="nucleotide sequence ID" value="NZ_REFV01000003.1"/>
</dbReference>
<dbReference type="InterPro" id="IPR054272">
    <property type="entry name" value="DUF7003"/>
</dbReference>
<organism evidence="1 2">
    <name type="scientific">Dokdonia sinensis</name>
    <dbReference type="NCBI Taxonomy" id="2479847"/>
    <lineage>
        <taxon>Bacteria</taxon>
        <taxon>Pseudomonadati</taxon>
        <taxon>Bacteroidota</taxon>
        <taxon>Flavobacteriia</taxon>
        <taxon>Flavobacteriales</taxon>
        <taxon>Flavobacteriaceae</taxon>
        <taxon>Dokdonia</taxon>
    </lineage>
</organism>
<comment type="caution">
    <text evidence="1">The sequence shown here is derived from an EMBL/GenBank/DDBJ whole genome shotgun (WGS) entry which is preliminary data.</text>
</comment>
<protein>
    <submittedName>
        <fullName evidence="1">Uncharacterized protein</fullName>
    </submittedName>
</protein>
<keyword evidence="2" id="KW-1185">Reference proteome</keyword>
<reference evidence="1 2" key="1">
    <citation type="submission" date="2018-10" db="EMBL/GenBank/DDBJ databases">
        <title>Dokdonia luteus sp. nov., isolated from sea water.</title>
        <authorList>
            <person name="Zhou L.Y."/>
            <person name="Du Z.J."/>
        </authorList>
    </citation>
    <scope>NUCLEOTIDE SEQUENCE [LARGE SCALE GENOMIC DNA]</scope>
    <source>
        <strain evidence="1 2">SH27</strain>
    </source>
</reference>
<sequence length="246" mass="28615">MGMNIFGFKRKKEYTAEDILEQLDRCANDFTFPMLDNGYIYPVHSKLSAYRDGNRWALIIEVIGFNYRSGGHNGISNCLHTYGNCIDTKPGTDNANFLYITDSSSDHPTFDDEYEESLNPKSKTMILRKNEIAINHNRKFYINKGIELEEDDKIFIWEFLRGLEPEHNKDFEATENEIRTRIPRDLPQIMELTEWNHPDCADSELPSRNETFQQIAKVLETGNTELYKPNVKPNNHWKNWPAGGTL</sequence>
<dbReference type="AlphaFoldDB" id="A0A3M0GE69"/>
<dbReference type="Pfam" id="PF22535">
    <property type="entry name" value="DUF7003"/>
    <property type="match status" value="1"/>
</dbReference>
<evidence type="ECO:0000313" key="2">
    <source>
        <dbReference type="Proteomes" id="UP000281985"/>
    </source>
</evidence>
<name>A0A3M0GE69_9FLAO</name>
<gene>
    <name evidence="1" type="ORF">EAX61_04100</name>
</gene>
<evidence type="ECO:0000313" key="1">
    <source>
        <dbReference type="EMBL" id="RMB62767.1"/>
    </source>
</evidence>
<dbReference type="Proteomes" id="UP000281985">
    <property type="component" value="Unassembled WGS sequence"/>
</dbReference>
<dbReference type="OrthoDB" id="9157032at2"/>
<proteinExistence type="predicted"/>
<dbReference type="EMBL" id="REFV01000003">
    <property type="protein sequence ID" value="RMB62767.1"/>
    <property type="molecule type" value="Genomic_DNA"/>
</dbReference>